<organism evidence="1">
    <name type="scientific">Anguilla anguilla</name>
    <name type="common">European freshwater eel</name>
    <name type="synonym">Muraena anguilla</name>
    <dbReference type="NCBI Taxonomy" id="7936"/>
    <lineage>
        <taxon>Eukaryota</taxon>
        <taxon>Metazoa</taxon>
        <taxon>Chordata</taxon>
        <taxon>Craniata</taxon>
        <taxon>Vertebrata</taxon>
        <taxon>Euteleostomi</taxon>
        <taxon>Actinopterygii</taxon>
        <taxon>Neopterygii</taxon>
        <taxon>Teleostei</taxon>
        <taxon>Anguilliformes</taxon>
        <taxon>Anguillidae</taxon>
        <taxon>Anguilla</taxon>
    </lineage>
</organism>
<reference evidence="1" key="2">
    <citation type="journal article" date="2015" name="Fish Shellfish Immunol.">
        <title>Early steps in the European eel (Anguilla anguilla)-Vibrio vulnificus interaction in the gills: Role of the RtxA13 toxin.</title>
        <authorList>
            <person name="Callol A."/>
            <person name="Pajuelo D."/>
            <person name="Ebbesson L."/>
            <person name="Teles M."/>
            <person name="MacKenzie S."/>
            <person name="Amaro C."/>
        </authorList>
    </citation>
    <scope>NUCLEOTIDE SEQUENCE</scope>
</reference>
<evidence type="ECO:0000313" key="1">
    <source>
        <dbReference type="EMBL" id="JAH93781.1"/>
    </source>
</evidence>
<dbReference type="EMBL" id="GBXM01014796">
    <property type="protein sequence ID" value="JAH93781.1"/>
    <property type="molecule type" value="Transcribed_RNA"/>
</dbReference>
<protein>
    <submittedName>
        <fullName evidence="1">Uncharacterized protein</fullName>
    </submittedName>
</protein>
<name>A0A0E9WU43_ANGAN</name>
<accession>A0A0E9WU43</accession>
<proteinExistence type="predicted"/>
<sequence>MLNVSVTLLLYLLKMCLKKWNKVGWLFSQCQSELFRSFFPPVYSLLVFSNKITLVSIKCTIAQFTYEYSTSCAFSVKCNRKDKKKQLFCNCFVICDCCTLTQHAILKACL</sequence>
<dbReference type="AlphaFoldDB" id="A0A0E9WU43"/>
<reference evidence="1" key="1">
    <citation type="submission" date="2014-11" db="EMBL/GenBank/DDBJ databases">
        <authorList>
            <person name="Amaro Gonzalez C."/>
        </authorList>
    </citation>
    <scope>NUCLEOTIDE SEQUENCE</scope>
</reference>